<protein>
    <submittedName>
        <fullName evidence="2">NAD(P)H-binding protein</fullName>
    </submittedName>
</protein>
<name>A0A915YIR6_9BACT</name>
<gene>
    <name evidence="2" type="ORF">AsAng_0045210</name>
</gene>
<feature type="domain" description="NAD(P)-binding" evidence="1">
    <location>
        <begin position="9"/>
        <end position="157"/>
    </location>
</feature>
<dbReference type="InterPro" id="IPR051606">
    <property type="entry name" value="Polyketide_Oxido-like"/>
</dbReference>
<dbReference type="AlphaFoldDB" id="A0A915YIR6"/>
<dbReference type="Proteomes" id="UP001060919">
    <property type="component" value="Chromosome"/>
</dbReference>
<organism evidence="2 3">
    <name type="scientific">Aureispira anguillae</name>
    <dbReference type="NCBI Taxonomy" id="2864201"/>
    <lineage>
        <taxon>Bacteria</taxon>
        <taxon>Pseudomonadati</taxon>
        <taxon>Bacteroidota</taxon>
        <taxon>Saprospiria</taxon>
        <taxon>Saprospirales</taxon>
        <taxon>Saprospiraceae</taxon>
        <taxon>Aureispira</taxon>
    </lineage>
</organism>
<evidence type="ECO:0000313" key="2">
    <source>
        <dbReference type="EMBL" id="BDS13759.1"/>
    </source>
</evidence>
<evidence type="ECO:0000313" key="3">
    <source>
        <dbReference type="Proteomes" id="UP001060919"/>
    </source>
</evidence>
<keyword evidence="3" id="KW-1185">Reference proteome</keyword>
<dbReference type="Pfam" id="PF13460">
    <property type="entry name" value="NAD_binding_10"/>
    <property type="match status" value="1"/>
</dbReference>
<dbReference type="RefSeq" id="WP_264789011.1">
    <property type="nucleotide sequence ID" value="NZ_AP026867.1"/>
</dbReference>
<dbReference type="Gene3D" id="3.40.50.720">
    <property type="entry name" value="NAD(P)-binding Rossmann-like Domain"/>
    <property type="match status" value="1"/>
</dbReference>
<sequence length="289" mass="33068">MIQKIAFIGVTGNLAPFVYKELIKQGIIIKALVRNLDKVKKIPNFPKEIQIIQGDLSNLDDLRELFSDTDAVYLNLSTSNSEALFQPEIDGIKNVIKVAKEKDINRIFHVSAVTAAYPEFAQGAELFINDIRKVGYHLLKESNIPCTFFHCSWIMDTIEFSMRKGNTLQGFKSIRYPIFWLAGKDLGKMIMNAVKQSDHSLTKDYIMQGKEAITFKEALKRYSSTYSPNLKVQLAPIWLLKTIGLFNKEARLAAQMASFFSNYKEEFKAKQTWKELGEPIHNIENFMHS</sequence>
<accession>A0A915YIR6</accession>
<dbReference type="InterPro" id="IPR016040">
    <property type="entry name" value="NAD(P)-bd_dom"/>
</dbReference>
<proteinExistence type="predicted"/>
<dbReference type="KEGG" id="aup:AsAng_0045210"/>
<dbReference type="GO" id="GO:0016646">
    <property type="term" value="F:oxidoreductase activity, acting on the CH-NH group of donors, NAD or NADP as acceptor"/>
    <property type="evidence" value="ECO:0007669"/>
    <property type="project" value="TreeGrafter"/>
</dbReference>
<reference evidence="2" key="1">
    <citation type="submission" date="2022-09" db="EMBL/GenBank/DDBJ databases">
        <title>Aureispira anguillicida sp. nov., isolated from Leptocephalus of Japanese eel Anguilla japonica.</title>
        <authorList>
            <person name="Yuasa K."/>
            <person name="Mekata T."/>
            <person name="Ikunari K."/>
        </authorList>
    </citation>
    <scope>NUCLEOTIDE SEQUENCE</scope>
    <source>
        <strain evidence="2">EL160426</strain>
    </source>
</reference>
<dbReference type="PANTHER" id="PTHR43355">
    <property type="entry name" value="FLAVIN REDUCTASE (NADPH)"/>
    <property type="match status" value="1"/>
</dbReference>
<dbReference type="EMBL" id="AP026867">
    <property type="protein sequence ID" value="BDS13759.1"/>
    <property type="molecule type" value="Genomic_DNA"/>
</dbReference>
<evidence type="ECO:0000259" key="1">
    <source>
        <dbReference type="Pfam" id="PF13460"/>
    </source>
</evidence>
<dbReference type="InterPro" id="IPR036291">
    <property type="entry name" value="NAD(P)-bd_dom_sf"/>
</dbReference>
<dbReference type="SUPFAM" id="SSF51735">
    <property type="entry name" value="NAD(P)-binding Rossmann-fold domains"/>
    <property type="match status" value="1"/>
</dbReference>
<dbReference type="PANTHER" id="PTHR43355:SF2">
    <property type="entry name" value="FLAVIN REDUCTASE (NADPH)"/>
    <property type="match status" value="1"/>
</dbReference>